<keyword evidence="1" id="KW-0479">Metal-binding</keyword>
<keyword evidence="3 4" id="KW-0904">Protein phosphatase</keyword>
<dbReference type="InterPro" id="IPR001932">
    <property type="entry name" value="PPM-type_phosphatase-like_dom"/>
</dbReference>
<evidence type="ECO:0000256" key="5">
    <source>
        <dbReference type="SAM" id="MobiDB-lite"/>
    </source>
</evidence>
<comment type="caution">
    <text evidence="7">The sequence shown here is derived from an EMBL/GenBank/DDBJ whole genome shotgun (WGS) entry which is preliminary data.</text>
</comment>
<dbReference type="GO" id="GO:0046872">
    <property type="term" value="F:metal ion binding"/>
    <property type="evidence" value="ECO:0007669"/>
    <property type="project" value="UniProtKB-KW"/>
</dbReference>
<evidence type="ECO:0000256" key="1">
    <source>
        <dbReference type="ARBA" id="ARBA00022723"/>
    </source>
</evidence>
<gene>
    <name evidence="7" type="ORF">HDU87_002915</name>
</gene>
<dbReference type="InterPro" id="IPR036457">
    <property type="entry name" value="PPM-type-like_dom_sf"/>
</dbReference>
<feature type="region of interest" description="Disordered" evidence="5">
    <location>
        <begin position="412"/>
        <end position="444"/>
    </location>
</feature>
<reference evidence="7" key="1">
    <citation type="submission" date="2020-05" db="EMBL/GenBank/DDBJ databases">
        <title>Phylogenomic resolution of chytrid fungi.</title>
        <authorList>
            <person name="Stajich J.E."/>
            <person name="Amses K."/>
            <person name="Simmons R."/>
            <person name="Seto K."/>
            <person name="Myers J."/>
            <person name="Bonds A."/>
            <person name="Quandt C.A."/>
            <person name="Barry K."/>
            <person name="Liu P."/>
            <person name="Grigoriev I."/>
            <person name="Longcore J.E."/>
            <person name="James T.Y."/>
        </authorList>
    </citation>
    <scope>NUCLEOTIDE SEQUENCE</scope>
    <source>
        <strain evidence="7">JEL0379</strain>
    </source>
</reference>
<dbReference type="Proteomes" id="UP001212152">
    <property type="component" value="Unassembled WGS sequence"/>
</dbReference>
<evidence type="ECO:0000313" key="7">
    <source>
        <dbReference type="EMBL" id="KAJ3179306.1"/>
    </source>
</evidence>
<dbReference type="Gene3D" id="3.60.40.10">
    <property type="entry name" value="PPM-type phosphatase domain"/>
    <property type="match status" value="1"/>
</dbReference>
<evidence type="ECO:0000313" key="8">
    <source>
        <dbReference type="Proteomes" id="UP001212152"/>
    </source>
</evidence>
<keyword evidence="8" id="KW-1185">Reference proteome</keyword>
<name>A0AAD5TMY0_9FUNG</name>
<evidence type="ECO:0000256" key="4">
    <source>
        <dbReference type="RuleBase" id="RU003465"/>
    </source>
</evidence>
<keyword evidence="2 4" id="KW-0378">Hydrolase</keyword>
<dbReference type="InterPro" id="IPR015655">
    <property type="entry name" value="PP2C"/>
</dbReference>
<dbReference type="PROSITE" id="PS51746">
    <property type="entry name" value="PPM_2"/>
    <property type="match status" value="1"/>
</dbReference>
<accession>A0AAD5TMY0</accession>
<organism evidence="7 8">
    <name type="scientific">Geranomyces variabilis</name>
    <dbReference type="NCBI Taxonomy" id="109894"/>
    <lineage>
        <taxon>Eukaryota</taxon>
        <taxon>Fungi</taxon>
        <taxon>Fungi incertae sedis</taxon>
        <taxon>Chytridiomycota</taxon>
        <taxon>Chytridiomycota incertae sedis</taxon>
        <taxon>Chytridiomycetes</taxon>
        <taxon>Spizellomycetales</taxon>
        <taxon>Powellomycetaceae</taxon>
        <taxon>Geranomyces</taxon>
    </lineage>
</organism>
<protein>
    <recommendedName>
        <fullName evidence="6">PPM-type phosphatase domain-containing protein</fullName>
    </recommendedName>
</protein>
<comment type="similarity">
    <text evidence="4">Belongs to the PP2C family.</text>
</comment>
<feature type="compositionally biased region" description="Basic and acidic residues" evidence="5">
    <location>
        <begin position="216"/>
        <end position="227"/>
    </location>
</feature>
<dbReference type="InterPro" id="IPR000222">
    <property type="entry name" value="PP2C_BS"/>
</dbReference>
<evidence type="ECO:0000259" key="6">
    <source>
        <dbReference type="PROSITE" id="PS51746"/>
    </source>
</evidence>
<dbReference type="EMBL" id="JADGJQ010000021">
    <property type="protein sequence ID" value="KAJ3179306.1"/>
    <property type="molecule type" value="Genomic_DNA"/>
</dbReference>
<dbReference type="CDD" id="cd00143">
    <property type="entry name" value="PP2Cc"/>
    <property type="match status" value="1"/>
</dbReference>
<dbReference type="PANTHER" id="PTHR47992">
    <property type="entry name" value="PROTEIN PHOSPHATASE"/>
    <property type="match status" value="1"/>
</dbReference>
<evidence type="ECO:0000256" key="3">
    <source>
        <dbReference type="ARBA" id="ARBA00022912"/>
    </source>
</evidence>
<dbReference type="SMART" id="SM00332">
    <property type="entry name" value="PP2Cc"/>
    <property type="match status" value="1"/>
</dbReference>
<dbReference type="GO" id="GO:0004722">
    <property type="term" value="F:protein serine/threonine phosphatase activity"/>
    <property type="evidence" value="ECO:0007669"/>
    <property type="project" value="InterPro"/>
</dbReference>
<evidence type="ECO:0000256" key="2">
    <source>
        <dbReference type="ARBA" id="ARBA00022801"/>
    </source>
</evidence>
<dbReference type="PROSITE" id="PS01032">
    <property type="entry name" value="PPM_1"/>
    <property type="match status" value="1"/>
</dbReference>
<dbReference type="Pfam" id="PF00481">
    <property type="entry name" value="PP2C"/>
    <property type="match status" value="1"/>
</dbReference>
<dbReference type="SUPFAM" id="SSF81606">
    <property type="entry name" value="PP2C-like"/>
    <property type="match status" value="1"/>
</dbReference>
<feature type="domain" description="PPM-type phosphatase" evidence="6">
    <location>
        <begin position="74"/>
        <end position="410"/>
    </location>
</feature>
<dbReference type="AlphaFoldDB" id="A0AAD5TMY0"/>
<feature type="compositionally biased region" description="Basic and acidic residues" evidence="5">
    <location>
        <begin position="417"/>
        <end position="436"/>
    </location>
</feature>
<proteinExistence type="inferred from homology"/>
<feature type="region of interest" description="Disordered" evidence="5">
    <location>
        <begin position="216"/>
        <end position="236"/>
    </location>
</feature>
<sequence>MFAHRRPFTSALAAAARCPHRGAYHSRPAHVNGLQHAKIPNGPTRIPLPRRHLHQGKLSERPPFRIHVNDSPGIVAALSDRGNRRDNEDRYICESLRVPIPNGTKQTEGEEADVYLFGVFDGHGGNSCSEYLTSNICKNFKSARAIDLQSTLTSLSHIYGRTLRVEESPPAPAANVKGQTTTADGWLDPLTLPQRLYIAFLKTELGFFLEHDREEDVAGPVDDKPGEPRSTPADACGSTASVVLVHPIRLTETSAVVEIVVGHTGDSRVLIGTADGHADPLTTDHVPTLESEQARIVELGGFSTPADGAAKGDHLVLGQLAVSRCFGDLRFKRLGGVIAEPQIGVRRVDDDDQAAFVCLVTDGVSSVAKDQEICDVIKQADSPEQAVHDVLQLADALGSSDNKTAIVIRMPAFGNHPPDRNDLTRESRAARIADASRRRRSQPR</sequence>